<evidence type="ECO:0000313" key="2">
    <source>
        <dbReference type="EMBL" id="UUY05222.1"/>
    </source>
</evidence>
<evidence type="ECO:0000259" key="1">
    <source>
        <dbReference type="Pfam" id="PF09851"/>
    </source>
</evidence>
<dbReference type="Pfam" id="PF09851">
    <property type="entry name" value="SHOCT"/>
    <property type="match status" value="1"/>
</dbReference>
<keyword evidence="3" id="KW-1185">Reference proteome</keyword>
<gene>
    <name evidence="2" type="ORF">LRS13_06785</name>
</gene>
<feature type="domain" description="SHOCT" evidence="1">
    <location>
        <begin position="139"/>
        <end position="165"/>
    </location>
</feature>
<proteinExistence type="predicted"/>
<name>A0ABY5PKN8_9ACTN</name>
<dbReference type="RefSeq" id="WP_353865681.1">
    <property type="nucleotide sequence ID" value="NZ_CP088295.1"/>
</dbReference>
<evidence type="ECO:0000313" key="3">
    <source>
        <dbReference type="Proteomes" id="UP001058860"/>
    </source>
</evidence>
<reference evidence="3" key="1">
    <citation type="submission" date="2021-11" db="EMBL/GenBank/DDBJ databases">
        <title>Cultivation dependent microbiological survey of springs from the worlds oldest radium mine currently devoted to the extraction of radon-saturated water.</title>
        <authorList>
            <person name="Kapinusova G."/>
            <person name="Smrhova T."/>
            <person name="Strejcek M."/>
            <person name="Suman J."/>
            <person name="Jani K."/>
            <person name="Pajer P."/>
            <person name="Uhlik O."/>
        </authorList>
    </citation>
    <scope>NUCLEOTIDE SEQUENCE [LARGE SCALE GENOMIC DNA]</scope>
    <source>
        <strain evidence="3">J379</strain>
    </source>
</reference>
<dbReference type="Proteomes" id="UP001058860">
    <property type="component" value="Chromosome"/>
</dbReference>
<accession>A0ABY5PKN8</accession>
<dbReference type="EMBL" id="CP088295">
    <property type="protein sequence ID" value="UUY05222.1"/>
    <property type="molecule type" value="Genomic_DNA"/>
</dbReference>
<protein>
    <submittedName>
        <fullName evidence="2">SHOCT domain-containing protein</fullName>
    </submittedName>
</protein>
<organism evidence="2 3">
    <name type="scientific">Svornostia abyssi</name>
    <dbReference type="NCBI Taxonomy" id="2898438"/>
    <lineage>
        <taxon>Bacteria</taxon>
        <taxon>Bacillati</taxon>
        <taxon>Actinomycetota</taxon>
        <taxon>Thermoleophilia</taxon>
        <taxon>Solirubrobacterales</taxon>
        <taxon>Baekduiaceae</taxon>
        <taxon>Svornostia</taxon>
    </lineage>
</organism>
<sequence length="166" mass="17806">MGLFGNKKKKAMNLMAEGAKAVGTVVQVQDTGMTVNDNPRIKMLFRIEPLDGSPPFDAEKTKTVSRVSIPQAGQRYPVWYDLEDPEQWAFATIADPSGRAQIVEMFGPEPFGPDGAGIGMPAMAHVAAAAPAEDDPIAKLERLSQLHQAGALTDEEFAAQKAKLLG</sequence>
<dbReference type="InterPro" id="IPR018649">
    <property type="entry name" value="SHOCT"/>
</dbReference>